<dbReference type="AlphaFoldDB" id="A0A2S0N6C3"/>
<reference evidence="2 3" key="1">
    <citation type="submission" date="2018-03" db="EMBL/GenBank/DDBJ databases">
        <title>Genome sequencing of Phreatobacter sp.</title>
        <authorList>
            <person name="Kim S.-J."/>
            <person name="Heo J."/>
            <person name="Kwon S.-W."/>
        </authorList>
    </citation>
    <scope>NUCLEOTIDE SEQUENCE [LARGE SCALE GENOMIC DNA]</scope>
    <source>
        <strain evidence="2 3">S-12</strain>
    </source>
</reference>
<evidence type="ECO:0000313" key="2">
    <source>
        <dbReference type="EMBL" id="AVO43702.1"/>
    </source>
</evidence>
<evidence type="ECO:0000256" key="1">
    <source>
        <dbReference type="SAM" id="SignalP"/>
    </source>
</evidence>
<accession>A0A2S0N6C3</accession>
<dbReference type="RefSeq" id="WP_106747032.1">
    <property type="nucleotide sequence ID" value="NZ_CP027668.1"/>
</dbReference>
<dbReference type="KEGG" id="phr:C6569_00630"/>
<keyword evidence="1" id="KW-0732">Signal</keyword>
<protein>
    <recommendedName>
        <fullName evidence="4">Type VI secretion system-associated protein TagO</fullName>
    </recommendedName>
</protein>
<feature type="signal peptide" evidence="1">
    <location>
        <begin position="1"/>
        <end position="25"/>
    </location>
</feature>
<keyword evidence="3" id="KW-1185">Reference proteome</keyword>
<organism evidence="2 3">
    <name type="scientific">Phreatobacter cathodiphilus</name>
    <dbReference type="NCBI Taxonomy" id="1868589"/>
    <lineage>
        <taxon>Bacteria</taxon>
        <taxon>Pseudomonadati</taxon>
        <taxon>Pseudomonadota</taxon>
        <taxon>Alphaproteobacteria</taxon>
        <taxon>Hyphomicrobiales</taxon>
        <taxon>Phreatobacteraceae</taxon>
        <taxon>Phreatobacter</taxon>
    </lineage>
</organism>
<dbReference type="OrthoDB" id="8158974at2"/>
<evidence type="ECO:0000313" key="3">
    <source>
        <dbReference type="Proteomes" id="UP000237889"/>
    </source>
</evidence>
<evidence type="ECO:0008006" key="4">
    <source>
        <dbReference type="Google" id="ProtNLM"/>
    </source>
</evidence>
<dbReference type="Proteomes" id="UP000237889">
    <property type="component" value="Chromosome"/>
</dbReference>
<proteinExistence type="predicted"/>
<gene>
    <name evidence="2" type="ORF">C6569_00630</name>
</gene>
<feature type="chain" id="PRO_5015707413" description="Type VI secretion system-associated protein TagO" evidence="1">
    <location>
        <begin position="26"/>
        <end position="205"/>
    </location>
</feature>
<dbReference type="EMBL" id="CP027668">
    <property type="protein sequence ID" value="AVO43702.1"/>
    <property type="molecule type" value="Genomic_DNA"/>
</dbReference>
<sequence length="205" mass="22221">MFSPMTWKAVVLVLLAGLGSSPVAAASEPALPDALRRCAGIAVEAERLTCFDRLAAALNAPDEPGTASIGRWLVTTGSDSSGRTIVADQRPLEPWGEEGIVLEITCRNDRVSLAVGRDSPVMGAASVFVTLRINDRLAPGDIWQGSRDLQQAIYPGDVREFLTRLPATGTLAIRLEGSRRWRFEGTYRLDGIDTIRRRMLAACSR</sequence>
<name>A0A2S0N6C3_9HYPH</name>